<dbReference type="EMBL" id="JABFNF010000005">
    <property type="protein sequence ID" value="MBA1886089.1"/>
    <property type="molecule type" value="Genomic_DNA"/>
</dbReference>
<evidence type="ECO:0000313" key="6">
    <source>
        <dbReference type="Proteomes" id="UP000486847"/>
    </source>
</evidence>
<proteinExistence type="predicted"/>
<accession>A0A0A1AD06</accession>
<reference evidence="4 6" key="2">
    <citation type="submission" date="2019-10" db="EMBL/GenBank/DDBJ databases">
        <title>Comparative genomic analysis of antimicrobial resistant Escherichia coli of diverse origin.</title>
        <authorList>
            <person name="Ghatak S."/>
            <person name="Milton A.P."/>
            <person name="Rhetso K."/>
            <person name="Purkait D."/>
            <person name="Das S."/>
            <person name="Puro K.-U."/>
            <person name="Shakuntala I."/>
            <person name="Sen A."/>
            <person name="Sanjukta R."/>
            <person name="Priya G.B."/>
            <person name="Mawlong M."/>
            <person name="Lyngdoh V."/>
            <person name="Rynghang J."/>
            <person name="Mawphlang B.L."/>
        </authorList>
    </citation>
    <scope>NUCLEOTIDE SEQUENCE [LARGE SCALE GENOMIC DNA]</scope>
    <source>
        <strain evidence="4 6">SE161</strain>
    </source>
</reference>
<dbReference type="InterPro" id="IPR032637">
    <property type="entry name" value="Phage_holin-like"/>
</dbReference>
<reference evidence="3 7" key="3">
    <citation type="submission" date="2020-05" db="EMBL/GenBank/DDBJ databases">
        <title>Epidemiological investigations into extended-spectrum beta-lactam resistant Escherichia coli ST457 carried by Australian Silver gulls identified clonal lineages that cause ExPEC disease.</title>
        <authorList>
            <person name="Nesporova K."/>
            <person name="Wyrsch E.R."/>
            <person name="Valcek A."/>
            <person name="Bitar I."/>
            <person name="Chaw K."/>
            <person name="Harris P."/>
            <person name="Hrabak J."/>
            <person name="Djordjevic S.P."/>
            <person name="Dolejska M."/>
        </authorList>
    </citation>
    <scope>NUCLEOTIDE SEQUENCE [LARGE SCALE GENOMIC DNA]</scope>
    <source>
        <strain evidence="3 7">CE1966</strain>
    </source>
</reference>
<evidence type="ECO:0000313" key="2">
    <source>
        <dbReference type="EMBL" id="GCO44586.1"/>
    </source>
</evidence>
<protein>
    <submittedName>
        <fullName evidence="2">Membrane protein</fullName>
    </submittedName>
</protein>
<evidence type="ECO:0000313" key="7">
    <source>
        <dbReference type="Proteomes" id="UP000523197"/>
    </source>
</evidence>
<gene>
    <name evidence="2" type="ORF">ExPECSC038_04504</name>
    <name evidence="4" type="ORF">F9B07_23485</name>
    <name evidence="3" type="ORF">HLX92_07890</name>
</gene>
<keyword evidence="1" id="KW-1133">Transmembrane helix</keyword>
<keyword evidence="1" id="KW-0812">Transmembrane</keyword>
<evidence type="ECO:0000313" key="5">
    <source>
        <dbReference type="Proteomes" id="UP000300926"/>
    </source>
</evidence>
<reference evidence="2 5" key="1">
    <citation type="submission" date="2018-04" db="EMBL/GenBank/DDBJ databases">
        <title>Large scale genomics of bovine and human commensal E. coli to reveal the emerging process of EHEC.</title>
        <authorList>
            <person name="Arimizu Y."/>
            <person name="Ogura Y."/>
        </authorList>
    </citation>
    <scope>NUCLEOTIDE SEQUENCE [LARGE SCALE GENOMIC DNA]</scope>
    <source>
        <strain evidence="2 5">ECSC038</strain>
    </source>
</reference>
<feature type="transmembrane region" description="Helical" evidence="1">
    <location>
        <begin position="20"/>
        <end position="42"/>
    </location>
</feature>
<sequence length="134" mass="14263">MSAQLTSETLNQWLSMSSLAAVIAGVPPEVALGALAGAVIFVTSAVEYPIRRRVLLSMLSFLCGLLFYKPAASILIGIASLIPTITQDSFEKGIVFSAGAFVSAIVAVRIGIWLYHRSDNPRELIPGRKDDGNA</sequence>
<keyword evidence="1" id="KW-0472">Membrane</keyword>
<organism evidence="4 6">
    <name type="scientific">Escherichia coli</name>
    <dbReference type="NCBI Taxonomy" id="562"/>
    <lineage>
        <taxon>Bacteria</taxon>
        <taxon>Pseudomonadati</taxon>
        <taxon>Pseudomonadota</taxon>
        <taxon>Gammaproteobacteria</taxon>
        <taxon>Enterobacterales</taxon>
        <taxon>Enterobacteriaceae</taxon>
        <taxon>Escherichia</taxon>
    </lineage>
</organism>
<dbReference type="Proteomes" id="UP000300926">
    <property type="component" value="Unassembled WGS sequence"/>
</dbReference>
<evidence type="ECO:0000313" key="4">
    <source>
        <dbReference type="EMBL" id="MTE91723.1"/>
    </source>
</evidence>
<feature type="transmembrane region" description="Helical" evidence="1">
    <location>
        <begin position="54"/>
        <end position="82"/>
    </location>
</feature>
<dbReference type="RefSeq" id="WP_001275999.1">
    <property type="nucleotide sequence ID" value="NZ_AP022161.1"/>
</dbReference>
<dbReference type="EMBL" id="WCEW01000041">
    <property type="protein sequence ID" value="MTE91723.1"/>
    <property type="molecule type" value="Genomic_DNA"/>
</dbReference>
<name>A0A0A1AD06_ECOLX</name>
<dbReference type="AlphaFoldDB" id="A0A0A1AD06"/>
<feature type="transmembrane region" description="Helical" evidence="1">
    <location>
        <begin position="94"/>
        <end position="115"/>
    </location>
</feature>
<dbReference type="Proteomes" id="UP000523197">
    <property type="component" value="Unassembled WGS sequence"/>
</dbReference>
<evidence type="ECO:0000313" key="3">
    <source>
        <dbReference type="EMBL" id="MBA1886089.1"/>
    </source>
</evidence>
<dbReference type="Pfam" id="PF16931">
    <property type="entry name" value="Phage_holin_8"/>
    <property type="match status" value="1"/>
</dbReference>
<evidence type="ECO:0000256" key="1">
    <source>
        <dbReference type="SAM" id="Phobius"/>
    </source>
</evidence>
<comment type="caution">
    <text evidence="4">The sequence shown here is derived from an EMBL/GenBank/DDBJ whole genome shotgun (WGS) entry which is preliminary data.</text>
</comment>
<dbReference type="EMBL" id="BFIH01000079">
    <property type="protein sequence ID" value="GCO44586.1"/>
    <property type="molecule type" value="Genomic_DNA"/>
</dbReference>
<dbReference type="Proteomes" id="UP000486847">
    <property type="component" value="Unassembled WGS sequence"/>
</dbReference>